<feature type="transmembrane region" description="Helical" evidence="1">
    <location>
        <begin position="232"/>
        <end position="255"/>
    </location>
</feature>
<dbReference type="EMBL" id="JBHTMN010000007">
    <property type="protein sequence ID" value="MFD1383201.1"/>
    <property type="molecule type" value="Genomic_DNA"/>
</dbReference>
<feature type="transmembrane region" description="Helical" evidence="1">
    <location>
        <begin position="172"/>
        <end position="192"/>
    </location>
</feature>
<feature type="transmembrane region" description="Helical" evidence="1">
    <location>
        <begin position="420"/>
        <end position="441"/>
    </location>
</feature>
<comment type="caution">
    <text evidence="2">The sequence shown here is derived from an EMBL/GenBank/DDBJ whole genome shotgun (WGS) entry which is preliminary data.</text>
</comment>
<reference evidence="3" key="1">
    <citation type="journal article" date="2019" name="Int. J. Syst. Evol. Microbiol.">
        <title>The Global Catalogue of Microorganisms (GCM) 10K type strain sequencing project: providing services to taxonomists for standard genome sequencing and annotation.</title>
        <authorList>
            <consortium name="The Broad Institute Genomics Platform"/>
            <consortium name="The Broad Institute Genome Sequencing Center for Infectious Disease"/>
            <person name="Wu L."/>
            <person name="Ma J."/>
        </authorList>
    </citation>
    <scope>NUCLEOTIDE SEQUENCE [LARGE SCALE GENOMIC DNA]</scope>
    <source>
        <strain evidence="3">JCM 30774</strain>
    </source>
</reference>
<feature type="transmembrane region" description="Helical" evidence="1">
    <location>
        <begin position="339"/>
        <end position="366"/>
    </location>
</feature>
<feature type="transmembrane region" description="Helical" evidence="1">
    <location>
        <begin position="133"/>
        <end position="151"/>
    </location>
</feature>
<proteinExistence type="predicted"/>
<keyword evidence="1" id="KW-0812">Transmembrane</keyword>
<accession>A0ABW4B1V1</accession>
<feature type="transmembrane region" description="Helical" evidence="1">
    <location>
        <begin position="21"/>
        <end position="48"/>
    </location>
</feature>
<keyword evidence="3" id="KW-1185">Reference proteome</keyword>
<dbReference type="PROSITE" id="PS51257">
    <property type="entry name" value="PROKAR_LIPOPROTEIN"/>
    <property type="match status" value="1"/>
</dbReference>
<dbReference type="Proteomes" id="UP001597059">
    <property type="component" value="Unassembled WGS sequence"/>
</dbReference>
<evidence type="ECO:0000313" key="2">
    <source>
        <dbReference type="EMBL" id="MFD1383201.1"/>
    </source>
</evidence>
<keyword evidence="1" id="KW-0472">Membrane</keyword>
<evidence type="ECO:0000313" key="3">
    <source>
        <dbReference type="Proteomes" id="UP001597059"/>
    </source>
</evidence>
<dbReference type="RefSeq" id="WP_377366376.1">
    <property type="nucleotide sequence ID" value="NZ_JBHTMN010000007.1"/>
</dbReference>
<sequence length="442" mass="47058">MRLPSLKLASLDIKTLSGYGVALGCALFLLALIPGLGGLLILSGMVYWAVFVSAWQRLNRRNKRQCGFLLVVGVVALVVAVFTDVTVPVFSLLQGNLAIVAMLTGVSLLGLLPDSTKPKPPMTGVKGFASTWASIQLLGAVINMSAVFVVGDKLQRQSGQLSGPQYSILVRALTSAGWWSPFFASVAVALSIAPDAEFHHLAVIGLPLSIMACALSCWEFKRSGQIEAFQGFPLSVSSLAFPVLLAALVLIFHYFVMPEAAILSIVTLLSPISVVLFLFLRGGPRHTRQRLRDHAHIRLPNMANEVSLFLAAGFLSTTVSLALQGLLGEGWSLFDHFGFFEAYLCFLVICGISLMGLHPIVGISLMSSMVPASGADNTLLAFVSLCTWAVGTAISPLSGINLSVAGKYGADNFAIARSNWFYGALMAGVVALAMLVLTWTLP</sequence>
<protein>
    <submittedName>
        <fullName evidence="2">Uncharacterized protein</fullName>
    </submittedName>
</protein>
<feature type="transmembrane region" description="Helical" evidence="1">
    <location>
        <begin position="68"/>
        <end position="90"/>
    </location>
</feature>
<keyword evidence="1" id="KW-1133">Transmembrane helix</keyword>
<feature type="transmembrane region" description="Helical" evidence="1">
    <location>
        <begin position="306"/>
        <end position="327"/>
    </location>
</feature>
<gene>
    <name evidence="2" type="ORF">ACFQ45_07470</name>
</gene>
<organism evidence="2 3">
    <name type="scientific">Rhodanobacter aciditrophus</name>
    <dbReference type="NCBI Taxonomy" id="1623218"/>
    <lineage>
        <taxon>Bacteria</taxon>
        <taxon>Pseudomonadati</taxon>
        <taxon>Pseudomonadota</taxon>
        <taxon>Gammaproteobacteria</taxon>
        <taxon>Lysobacterales</taxon>
        <taxon>Rhodanobacteraceae</taxon>
        <taxon>Rhodanobacter</taxon>
    </lineage>
</organism>
<feature type="transmembrane region" description="Helical" evidence="1">
    <location>
        <begin position="261"/>
        <end position="280"/>
    </location>
</feature>
<name>A0ABW4B1V1_9GAMM</name>
<feature type="transmembrane region" description="Helical" evidence="1">
    <location>
        <begin position="378"/>
        <end position="400"/>
    </location>
</feature>
<evidence type="ECO:0000256" key="1">
    <source>
        <dbReference type="SAM" id="Phobius"/>
    </source>
</evidence>
<feature type="transmembrane region" description="Helical" evidence="1">
    <location>
        <begin position="198"/>
        <end position="220"/>
    </location>
</feature>